<accession>A0A1I0QIF1</accession>
<evidence type="ECO:0000313" key="2">
    <source>
        <dbReference type="EMBL" id="SEW26784.1"/>
    </source>
</evidence>
<dbReference type="InterPro" id="IPR057157">
    <property type="entry name" value="DUF7835"/>
</dbReference>
<evidence type="ECO:0000313" key="3">
    <source>
        <dbReference type="Proteomes" id="UP000198518"/>
    </source>
</evidence>
<dbReference type="RefSeq" id="WP_089669934.1">
    <property type="nucleotide sequence ID" value="NZ_FOJA01000001.1"/>
</dbReference>
<sequence length="72" mass="7803">MQPVVPVASKTPTTDALTERCENCGGVTAHRVSVEVRTENEGGENAAFSREPYRVATCRTCGEETSKRMNDA</sequence>
<dbReference type="Pfam" id="PF25205">
    <property type="entry name" value="DUF7835"/>
    <property type="match status" value="1"/>
</dbReference>
<dbReference type="AlphaFoldDB" id="A0A1I0QIF1"/>
<organism evidence="2 3">
    <name type="scientific">Halobacterium jilantaiense</name>
    <dbReference type="NCBI Taxonomy" id="355548"/>
    <lineage>
        <taxon>Archaea</taxon>
        <taxon>Methanobacteriati</taxon>
        <taxon>Methanobacteriota</taxon>
        <taxon>Stenosarchaea group</taxon>
        <taxon>Halobacteria</taxon>
        <taxon>Halobacteriales</taxon>
        <taxon>Halobacteriaceae</taxon>
        <taxon>Halobacterium</taxon>
    </lineage>
</organism>
<proteinExistence type="predicted"/>
<dbReference type="STRING" id="355548.SAMN04487945_2636"/>
<dbReference type="EMBL" id="FOJA01000001">
    <property type="protein sequence ID" value="SEW26784.1"/>
    <property type="molecule type" value="Genomic_DNA"/>
</dbReference>
<name>A0A1I0QIF1_9EURY</name>
<dbReference type="OrthoDB" id="297362at2157"/>
<keyword evidence="3" id="KW-1185">Reference proteome</keyword>
<dbReference type="Proteomes" id="UP000198518">
    <property type="component" value="Unassembled WGS sequence"/>
</dbReference>
<protein>
    <recommendedName>
        <fullName evidence="1">DUF7835 domain-containing protein</fullName>
    </recommendedName>
</protein>
<evidence type="ECO:0000259" key="1">
    <source>
        <dbReference type="Pfam" id="PF25205"/>
    </source>
</evidence>
<reference evidence="2 3" key="1">
    <citation type="submission" date="2016-10" db="EMBL/GenBank/DDBJ databases">
        <authorList>
            <person name="de Groot N.N."/>
        </authorList>
    </citation>
    <scope>NUCLEOTIDE SEQUENCE [LARGE SCALE GENOMIC DNA]</scope>
    <source>
        <strain evidence="2 3">CGMCC 1.5337</strain>
    </source>
</reference>
<feature type="domain" description="DUF7835" evidence="1">
    <location>
        <begin position="8"/>
        <end position="72"/>
    </location>
</feature>
<gene>
    <name evidence="2" type="ORF">SAMN04487945_2636</name>
</gene>